<feature type="non-terminal residue" evidence="1">
    <location>
        <position position="1"/>
    </location>
</feature>
<gene>
    <name evidence="1" type="ORF">CMV_028112</name>
</gene>
<sequence>MSTTWHKSYSFQRIFKDRQERTGHCKSVMLCRPLNPSSGQTDFRDRLTHVQLLFTWNLSPLQSSKFSFEYLLLPPRSALEIVRPGVTPKASSRTSTPAYSPTASLLRWRRGMGNTLERHPFSGLVHSA</sequence>
<accession>A0A8J4V5D4</accession>
<name>A0A8J4V5D4_9ROSI</name>
<reference evidence="1" key="1">
    <citation type="submission" date="2020-03" db="EMBL/GenBank/DDBJ databases">
        <title>Castanea mollissima Vanexum genome sequencing.</title>
        <authorList>
            <person name="Staton M."/>
        </authorList>
    </citation>
    <scope>NUCLEOTIDE SEQUENCE</scope>
    <source>
        <tissue evidence="1">Leaf</tissue>
    </source>
</reference>
<dbReference type="Proteomes" id="UP000737018">
    <property type="component" value="Unassembled WGS sequence"/>
</dbReference>
<dbReference type="AlphaFoldDB" id="A0A8J4V5D4"/>
<comment type="caution">
    <text evidence="1">The sequence shown here is derived from an EMBL/GenBank/DDBJ whole genome shotgun (WGS) entry which is preliminary data.</text>
</comment>
<dbReference type="EMBL" id="JRKL02012397">
    <property type="protein sequence ID" value="KAF3945522.1"/>
    <property type="molecule type" value="Genomic_DNA"/>
</dbReference>
<protein>
    <submittedName>
        <fullName evidence="1">Uncharacterized protein</fullName>
    </submittedName>
</protein>
<keyword evidence="2" id="KW-1185">Reference proteome</keyword>
<dbReference type="OrthoDB" id="1541596at2759"/>
<evidence type="ECO:0000313" key="2">
    <source>
        <dbReference type="Proteomes" id="UP000737018"/>
    </source>
</evidence>
<organism evidence="1 2">
    <name type="scientific">Castanea mollissima</name>
    <name type="common">Chinese chestnut</name>
    <dbReference type="NCBI Taxonomy" id="60419"/>
    <lineage>
        <taxon>Eukaryota</taxon>
        <taxon>Viridiplantae</taxon>
        <taxon>Streptophyta</taxon>
        <taxon>Embryophyta</taxon>
        <taxon>Tracheophyta</taxon>
        <taxon>Spermatophyta</taxon>
        <taxon>Magnoliopsida</taxon>
        <taxon>eudicotyledons</taxon>
        <taxon>Gunneridae</taxon>
        <taxon>Pentapetalae</taxon>
        <taxon>rosids</taxon>
        <taxon>fabids</taxon>
        <taxon>Fagales</taxon>
        <taxon>Fagaceae</taxon>
        <taxon>Castanea</taxon>
    </lineage>
</organism>
<proteinExistence type="predicted"/>
<evidence type="ECO:0000313" key="1">
    <source>
        <dbReference type="EMBL" id="KAF3945522.1"/>
    </source>
</evidence>